<keyword evidence="1" id="KW-1133">Transmembrane helix</keyword>
<keyword evidence="1" id="KW-0812">Transmembrane</keyword>
<feature type="transmembrane region" description="Helical" evidence="1">
    <location>
        <begin position="137"/>
        <end position="158"/>
    </location>
</feature>
<sequence length="167" mass="19235">MTVQDLINLLSNNSSVIINYYVVLLVISLCGLLFITNQNFKKPINYIYSVLIYAAVIPGLLSVILMVYSFFFLRKNLIHLEIITYYLPIIAMIVLLLIIKKTIPLQRIPGFDRLSGLFIIIFIAFIITYFIQKIFIGIFFIGSITHLLGIFIILLILLKIGWNKFVK</sequence>
<dbReference type="Proteomes" id="UP001497602">
    <property type="component" value="Unassembled WGS sequence"/>
</dbReference>
<keyword evidence="1" id="KW-0472">Membrane</keyword>
<gene>
    <name evidence="2" type="ORF">T190115A13A_20341</name>
</gene>
<protein>
    <submittedName>
        <fullName evidence="2">Uncharacterized protein</fullName>
    </submittedName>
</protein>
<organism evidence="2 3">
    <name type="scientific">Tenacibaculum vairaonense</name>
    <dbReference type="NCBI Taxonomy" id="3137860"/>
    <lineage>
        <taxon>Bacteria</taxon>
        <taxon>Pseudomonadati</taxon>
        <taxon>Bacteroidota</taxon>
        <taxon>Flavobacteriia</taxon>
        <taxon>Flavobacteriales</taxon>
        <taxon>Flavobacteriaceae</taxon>
        <taxon>Tenacibaculum</taxon>
    </lineage>
</organism>
<feature type="transmembrane region" description="Helical" evidence="1">
    <location>
        <begin position="47"/>
        <end position="71"/>
    </location>
</feature>
<evidence type="ECO:0000313" key="2">
    <source>
        <dbReference type="EMBL" id="CAL2107061.1"/>
    </source>
</evidence>
<accession>A0ABP1FDT8</accession>
<dbReference type="RefSeq" id="WP_348738717.1">
    <property type="nucleotide sequence ID" value="NZ_CAXJRC010000022.1"/>
</dbReference>
<dbReference type="EMBL" id="CAXJRC010000022">
    <property type="protein sequence ID" value="CAL2107061.1"/>
    <property type="molecule type" value="Genomic_DNA"/>
</dbReference>
<proteinExistence type="predicted"/>
<evidence type="ECO:0000313" key="3">
    <source>
        <dbReference type="Proteomes" id="UP001497602"/>
    </source>
</evidence>
<feature type="transmembrane region" description="Helical" evidence="1">
    <location>
        <begin position="16"/>
        <end position="35"/>
    </location>
</feature>
<feature type="transmembrane region" description="Helical" evidence="1">
    <location>
        <begin position="111"/>
        <end position="131"/>
    </location>
</feature>
<keyword evidence="3" id="KW-1185">Reference proteome</keyword>
<reference evidence="2 3" key="1">
    <citation type="submission" date="2024-05" db="EMBL/GenBank/DDBJ databases">
        <authorList>
            <person name="Duchaud E."/>
        </authorList>
    </citation>
    <scope>NUCLEOTIDE SEQUENCE [LARGE SCALE GENOMIC DNA]</scope>
    <source>
        <strain evidence="2">Ena-SAMPLE-TAB-13-05-2024-13:56:06:370-140305</strain>
    </source>
</reference>
<name>A0ABP1FDT8_9FLAO</name>
<feature type="transmembrane region" description="Helical" evidence="1">
    <location>
        <begin position="77"/>
        <end position="99"/>
    </location>
</feature>
<evidence type="ECO:0000256" key="1">
    <source>
        <dbReference type="SAM" id="Phobius"/>
    </source>
</evidence>
<comment type="caution">
    <text evidence="2">The sequence shown here is derived from an EMBL/GenBank/DDBJ whole genome shotgun (WGS) entry which is preliminary data.</text>
</comment>